<gene>
    <name evidence="4" type="ORF">BDP27DRAFT_1415592</name>
</gene>
<keyword evidence="5" id="KW-1185">Reference proteome</keyword>
<sequence length="502" mass="55379">MSSRHVASSLISNSSHTTNNATKSVPLSKRLLFPTAPASSFDLPPLLLNPLIPPELNAELYDFIALALRAFVQPWWTKITRYDKEFLPIITEILTHAVRTLEERLANAHQKGDLAKLVFRDVPLVVTQHYRDFRIAQCKVNSSYAAGGALSFSALFHASQSHIAVKPDGEIDSDYVRFLVDHILKTCLPKQDWDPEPERVIVREIVVKIVVKDIFGKITQPWFIEKMILEQLMSIPSHVKPKDTLSHSNGLSLHTLIVFVLTLIQSISGACLALVYAYRQLVITIKEVNHHAGTTETHSTQVPVTNLPPPPPPLPDIDSVPVSRTPSEYSAPSVKHSVSSSSSNFLEPTPHSPSSDLTQPDLPPDYASYPLLVISEIFNMDARFASNAVMSTVGMATSQGVAGGWIDKLLPYLLTPYALSQRIPCSPPIDPTPEEQAETRQKLINFLDGNTLASLLLGPYPSDTISAALEPLENRECNFHLIMILLDSILGVLFPELFNGTG</sequence>
<dbReference type="PANTHER" id="PTHR22775:SF3">
    <property type="entry name" value="SORTING NEXIN-13"/>
    <property type="match status" value="1"/>
</dbReference>
<feature type="region of interest" description="Disordered" evidence="1">
    <location>
        <begin position="294"/>
        <end position="361"/>
    </location>
</feature>
<dbReference type="GO" id="GO:0035091">
    <property type="term" value="F:phosphatidylinositol binding"/>
    <property type="evidence" value="ECO:0007669"/>
    <property type="project" value="TreeGrafter"/>
</dbReference>
<dbReference type="PROSITE" id="PS51207">
    <property type="entry name" value="PXA"/>
    <property type="match status" value="1"/>
</dbReference>
<accession>A0A9P5UEF7</accession>
<dbReference type="OrthoDB" id="5582218at2759"/>
<dbReference type="SMART" id="SM00313">
    <property type="entry name" value="PXA"/>
    <property type="match status" value="1"/>
</dbReference>
<dbReference type="Proteomes" id="UP000772434">
    <property type="component" value="Unassembled WGS sequence"/>
</dbReference>
<evidence type="ECO:0000313" key="5">
    <source>
        <dbReference type="Proteomes" id="UP000772434"/>
    </source>
</evidence>
<dbReference type="Pfam" id="PF02194">
    <property type="entry name" value="PXA"/>
    <property type="match status" value="1"/>
</dbReference>
<proteinExistence type="predicted"/>
<feature type="compositionally biased region" description="Pro residues" evidence="1">
    <location>
        <begin position="306"/>
        <end position="315"/>
    </location>
</feature>
<keyword evidence="2" id="KW-0472">Membrane</keyword>
<feature type="region of interest" description="Disordered" evidence="1">
    <location>
        <begin position="1"/>
        <end position="22"/>
    </location>
</feature>
<evidence type="ECO:0000313" key="4">
    <source>
        <dbReference type="EMBL" id="KAF9075228.1"/>
    </source>
</evidence>
<dbReference type="EMBL" id="JADNRY010000010">
    <property type="protein sequence ID" value="KAF9075228.1"/>
    <property type="molecule type" value="Genomic_DNA"/>
</dbReference>
<feature type="domain" description="PXA" evidence="3">
    <location>
        <begin position="53"/>
        <end position="236"/>
    </location>
</feature>
<evidence type="ECO:0000256" key="1">
    <source>
        <dbReference type="SAM" id="MobiDB-lite"/>
    </source>
</evidence>
<dbReference type="AlphaFoldDB" id="A0A9P5UEF7"/>
<feature type="transmembrane region" description="Helical" evidence="2">
    <location>
        <begin position="256"/>
        <end position="278"/>
    </location>
</feature>
<evidence type="ECO:0000259" key="3">
    <source>
        <dbReference type="PROSITE" id="PS51207"/>
    </source>
</evidence>
<name>A0A9P5UEF7_9AGAR</name>
<feature type="compositionally biased region" description="Low complexity" evidence="1">
    <location>
        <begin position="330"/>
        <end position="343"/>
    </location>
</feature>
<keyword evidence="2" id="KW-0812">Transmembrane</keyword>
<dbReference type="PANTHER" id="PTHR22775">
    <property type="entry name" value="SORTING NEXIN"/>
    <property type="match status" value="1"/>
</dbReference>
<comment type="caution">
    <text evidence="4">The sequence shown here is derived from an EMBL/GenBank/DDBJ whole genome shotgun (WGS) entry which is preliminary data.</text>
</comment>
<reference evidence="4" key="1">
    <citation type="submission" date="2020-11" db="EMBL/GenBank/DDBJ databases">
        <authorList>
            <consortium name="DOE Joint Genome Institute"/>
            <person name="Ahrendt S."/>
            <person name="Riley R."/>
            <person name="Andreopoulos W."/>
            <person name="Labutti K."/>
            <person name="Pangilinan J."/>
            <person name="Ruiz-Duenas F.J."/>
            <person name="Barrasa J.M."/>
            <person name="Sanchez-Garcia M."/>
            <person name="Camarero S."/>
            <person name="Miyauchi S."/>
            <person name="Serrano A."/>
            <person name="Linde D."/>
            <person name="Babiker R."/>
            <person name="Drula E."/>
            <person name="Ayuso-Fernandez I."/>
            <person name="Pacheco R."/>
            <person name="Padilla G."/>
            <person name="Ferreira P."/>
            <person name="Barriuso J."/>
            <person name="Kellner H."/>
            <person name="Castanera R."/>
            <person name="Alfaro M."/>
            <person name="Ramirez L."/>
            <person name="Pisabarro A.G."/>
            <person name="Kuo A."/>
            <person name="Tritt A."/>
            <person name="Lipzen A."/>
            <person name="He G."/>
            <person name="Yan M."/>
            <person name="Ng V."/>
            <person name="Cullen D."/>
            <person name="Martin F."/>
            <person name="Rosso M.-N."/>
            <person name="Henrissat B."/>
            <person name="Hibbett D."/>
            <person name="Martinez A.T."/>
            <person name="Grigoriev I.V."/>
        </authorList>
    </citation>
    <scope>NUCLEOTIDE SEQUENCE</scope>
    <source>
        <strain evidence="4">AH 40177</strain>
    </source>
</reference>
<protein>
    <submittedName>
        <fullName evidence="4">PXA domain-containing protein</fullName>
    </submittedName>
</protein>
<organism evidence="4 5">
    <name type="scientific">Rhodocollybia butyracea</name>
    <dbReference type="NCBI Taxonomy" id="206335"/>
    <lineage>
        <taxon>Eukaryota</taxon>
        <taxon>Fungi</taxon>
        <taxon>Dikarya</taxon>
        <taxon>Basidiomycota</taxon>
        <taxon>Agaricomycotina</taxon>
        <taxon>Agaricomycetes</taxon>
        <taxon>Agaricomycetidae</taxon>
        <taxon>Agaricales</taxon>
        <taxon>Marasmiineae</taxon>
        <taxon>Omphalotaceae</taxon>
        <taxon>Rhodocollybia</taxon>
    </lineage>
</organism>
<keyword evidence="2" id="KW-1133">Transmembrane helix</keyword>
<evidence type="ECO:0000256" key="2">
    <source>
        <dbReference type="SAM" id="Phobius"/>
    </source>
</evidence>
<feature type="compositionally biased region" description="Polar residues" evidence="1">
    <location>
        <begin position="294"/>
        <end position="304"/>
    </location>
</feature>
<dbReference type="InterPro" id="IPR003114">
    <property type="entry name" value="Phox_assoc"/>
</dbReference>